<keyword evidence="13" id="KW-0560">Oxidoreductase</keyword>
<comment type="function">
    <text evidence="1">Converts 2,5-diamino-6-(ribosylamino)-4(3h)-pyrimidinone 5'-phosphate into 5-amino-6-(ribosylamino)-2,4(1h,3h)-pyrimidinedione 5'-phosphate.</text>
</comment>
<evidence type="ECO:0000256" key="10">
    <source>
        <dbReference type="ARBA" id="ARBA00022723"/>
    </source>
</evidence>
<dbReference type="InterPro" id="IPR024072">
    <property type="entry name" value="DHFR-like_dom_sf"/>
</dbReference>
<evidence type="ECO:0000313" key="18">
    <source>
        <dbReference type="EMBL" id="TQJ14996.1"/>
    </source>
</evidence>
<evidence type="ECO:0000256" key="7">
    <source>
        <dbReference type="ARBA" id="ARBA00013173"/>
    </source>
</evidence>
<evidence type="ECO:0000256" key="5">
    <source>
        <dbReference type="ARBA" id="ARBA00007417"/>
    </source>
</evidence>
<dbReference type="UniPathway" id="UPA00275">
    <property type="reaction ID" value="UER00401"/>
</dbReference>
<evidence type="ECO:0000256" key="2">
    <source>
        <dbReference type="ARBA" id="ARBA00004882"/>
    </source>
</evidence>
<dbReference type="InterPro" id="IPR002125">
    <property type="entry name" value="CMP_dCMP_dom"/>
</dbReference>
<comment type="caution">
    <text evidence="18">The sequence shown here is derived from an EMBL/GenBank/DDBJ whole genome shotgun (WGS) entry which is preliminary data.</text>
</comment>
<dbReference type="Pfam" id="PF00383">
    <property type="entry name" value="dCMP_cyt_deam_1"/>
    <property type="match status" value="1"/>
</dbReference>
<dbReference type="Proteomes" id="UP000320806">
    <property type="component" value="Unassembled WGS sequence"/>
</dbReference>
<dbReference type="Gene3D" id="3.40.430.10">
    <property type="entry name" value="Dihydrofolate Reductase, subunit A"/>
    <property type="match status" value="1"/>
</dbReference>
<evidence type="ECO:0000256" key="1">
    <source>
        <dbReference type="ARBA" id="ARBA00002151"/>
    </source>
</evidence>
<evidence type="ECO:0000256" key="4">
    <source>
        <dbReference type="ARBA" id="ARBA00005259"/>
    </source>
</evidence>
<keyword evidence="12" id="KW-0521">NADP</keyword>
<comment type="pathway">
    <text evidence="2">Cofactor biosynthesis; riboflavin biosynthesis; 5-amino-6-(D-ribitylamino)uracil from GTP: step 2/4.</text>
</comment>
<dbReference type="EC" id="1.1.1.193" evidence="7"/>
<accession>A0A542EIE3</accession>
<dbReference type="GO" id="GO:0009231">
    <property type="term" value="P:riboflavin biosynthetic process"/>
    <property type="evidence" value="ECO:0007669"/>
    <property type="project" value="UniProtKB-UniPathway"/>
</dbReference>
<dbReference type="InterPro" id="IPR016192">
    <property type="entry name" value="APOBEC/CMP_deaminase_Zn-bd"/>
</dbReference>
<protein>
    <recommendedName>
        <fullName evidence="8">Riboflavin biosynthesis protein RibD</fullName>
        <ecNumber evidence="7">1.1.1.193</ecNumber>
        <ecNumber evidence="6">3.5.4.26</ecNumber>
    </recommendedName>
</protein>
<dbReference type="AlphaFoldDB" id="A0A542EIE3"/>
<evidence type="ECO:0000256" key="11">
    <source>
        <dbReference type="ARBA" id="ARBA00022833"/>
    </source>
</evidence>
<dbReference type="GO" id="GO:0008703">
    <property type="term" value="F:5-amino-6-(5-phosphoribosylamino)uracil reductase activity"/>
    <property type="evidence" value="ECO:0007669"/>
    <property type="project" value="UniProtKB-EC"/>
</dbReference>
<comment type="catalytic activity">
    <reaction evidence="15">
        <text>5-amino-6-(5-phospho-D-ribitylamino)uracil + NADP(+) = 5-amino-6-(5-phospho-D-ribosylamino)uracil + NADPH + H(+)</text>
        <dbReference type="Rhea" id="RHEA:17845"/>
        <dbReference type="ChEBI" id="CHEBI:15378"/>
        <dbReference type="ChEBI" id="CHEBI:57783"/>
        <dbReference type="ChEBI" id="CHEBI:58349"/>
        <dbReference type="ChEBI" id="CHEBI:58421"/>
        <dbReference type="ChEBI" id="CHEBI:58453"/>
        <dbReference type="EC" id="1.1.1.193"/>
    </reaction>
</comment>
<evidence type="ECO:0000256" key="12">
    <source>
        <dbReference type="ARBA" id="ARBA00022857"/>
    </source>
</evidence>
<evidence type="ECO:0000256" key="8">
    <source>
        <dbReference type="ARBA" id="ARBA00019930"/>
    </source>
</evidence>
<dbReference type="EMBL" id="VFMO01000001">
    <property type="protein sequence ID" value="TQJ14996.1"/>
    <property type="molecule type" value="Genomic_DNA"/>
</dbReference>
<name>A0A542EIE3_9MICO</name>
<dbReference type="InterPro" id="IPR004794">
    <property type="entry name" value="Eubact_RibD"/>
</dbReference>
<comment type="pathway">
    <text evidence="3">Cofactor biosynthesis; riboflavin biosynthesis; 5-amino-6-(D-ribitylamino)uracil from GTP: step 3/4.</text>
</comment>
<dbReference type="Gene3D" id="3.40.140.10">
    <property type="entry name" value="Cytidine Deaminase, domain 2"/>
    <property type="match status" value="1"/>
</dbReference>
<dbReference type="InterPro" id="IPR016193">
    <property type="entry name" value="Cytidine_deaminase-like"/>
</dbReference>
<dbReference type="PROSITE" id="PS00903">
    <property type="entry name" value="CYT_DCMP_DEAMINASES_1"/>
    <property type="match status" value="1"/>
</dbReference>
<evidence type="ECO:0000256" key="13">
    <source>
        <dbReference type="ARBA" id="ARBA00023002"/>
    </source>
</evidence>
<keyword evidence="11" id="KW-0862">Zinc</keyword>
<dbReference type="PANTHER" id="PTHR38011">
    <property type="entry name" value="DIHYDROFOLATE REDUCTASE FAMILY PROTEIN (AFU_ORTHOLOGUE AFUA_8G06820)"/>
    <property type="match status" value="1"/>
</dbReference>
<dbReference type="SUPFAM" id="SSF53927">
    <property type="entry name" value="Cytidine deaminase-like"/>
    <property type="match status" value="1"/>
</dbReference>
<comment type="similarity">
    <text evidence="4">In the N-terminal section; belongs to the cytidine and deoxycytidylate deaminase family.</text>
</comment>
<comment type="catalytic activity">
    <reaction evidence="16">
        <text>2,5-diamino-6-hydroxy-4-(5-phosphoribosylamino)-pyrimidine + H2O + H(+) = 5-amino-6-(5-phospho-D-ribosylamino)uracil + NH4(+)</text>
        <dbReference type="Rhea" id="RHEA:21868"/>
        <dbReference type="ChEBI" id="CHEBI:15377"/>
        <dbReference type="ChEBI" id="CHEBI:15378"/>
        <dbReference type="ChEBI" id="CHEBI:28938"/>
        <dbReference type="ChEBI" id="CHEBI:58453"/>
        <dbReference type="ChEBI" id="CHEBI:58614"/>
        <dbReference type="EC" id="3.5.4.26"/>
    </reaction>
</comment>
<evidence type="ECO:0000256" key="14">
    <source>
        <dbReference type="ARBA" id="ARBA00023268"/>
    </source>
</evidence>
<dbReference type="GO" id="GO:0008270">
    <property type="term" value="F:zinc ion binding"/>
    <property type="evidence" value="ECO:0007669"/>
    <property type="project" value="InterPro"/>
</dbReference>
<dbReference type="InterPro" id="IPR002734">
    <property type="entry name" value="RibDG_C"/>
</dbReference>
<feature type="domain" description="CMP/dCMP-type deaminase" evidence="17">
    <location>
        <begin position="30"/>
        <end position="149"/>
    </location>
</feature>
<evidence type="ECO:0000259" key="17">
    <source>
        <dbReference type="PROSITE" id="PS51747"/>
    </source>
</evidence>
<evidence type="ECO:0000256" key="9">
    <source>
        <dbReference type="ARBA" id="ARBA00022619"/>
    </source>
</evidence>
<dbReference type="InterPro" id="IPR050765">
    <property type="entry name" value="Riboflavin_Biosynth_HTPR"/>
</dbReference>
<evidence type="ECO:0000256" key="3">
    <source>
        <dbReference type="ARBA" id="ARBA00004910"/>
    </source>
</evidence>
<dbReference type="PANTHER" id="PTHR38011:SF7">
    <property type="entry name" value="2,5-DIAMINO-6-RIBOSYLAMINO-4(3H)-PYRIMIDINONE 5'-PHOSPHATE REDUCTASE"/>
    <property type="match status" value="1"/>
</dbReference>
<evidence type="ECO:0000256" key="15">
    <source>
        <dbReference type="ARBA" id="ARBA00049861"/>
    </source>
</evidence>
<gene>
    <name evidence="18" type="ORF">FB459_2514</name>
</gene>
<dbReference type="PROSITE" id="PS51747">
    <property type="entry name" value="CYT_DCMP_DEAMINASES_2"/>
    <property type="match status" value="1"/>
</dbReference>
<evidence type="ECO:0000256" key="16">
    <source>
        <dbReference type="ARBA" id="ARBA00049886"/>
    </source>
</evidence>
<sequence>MSARAGFLAFAIAPVHVHDGRPKEPMALSPQDEQMLDRALALAALGSLVDPNPRVGCVLVRDEVVVGEGFHAGAGTAHAEAAALAQSGESARGATAFITLEPCTHVGRTPPCAQALIDAGVERVVFVAADPSERAGGGAALLREAGIAVEKASPRFEQSSRALNEAWFFAAEHGRPHVTWKYATTLDGRIAAADGSSRWITGDASRADVHALRARSGAVVVGTGTALTDDPALTVRGSAYTGHDPLRVVVGHRDLPADSRLLEPEGEI</sequence>
<proteinExistence type="inferred from homology"/>
<dbReference type="NCBIfam" id="TIGR00326">
    <property type="entry name" value="eubact_ribD"/>
    <property type="match status" value="1"/>
</dbReference>
<keyword evidence="9" id="KW-0686">Riboflavin biosynthesis</keyword>
<keyword evidence="14" id="KW-0511">Multifunctional enzyme</keyword>
<dbReference type="RefSeq" id="WP_246092427.1">
    <property type="nucleotide sequence ID" value="NZ_BAABCI010000006.1"/>
</dbReference>
<evidence type="ECO:0000313" key="19">
    <source>
        <dbReference type="Proteomes" id="UP000320806"/>
    </source>
</evidence>
<dbReference type="EC" id="3.5.4.26" evidence="6"/>
<comment type="similarity">
    <text evidence="5">In the C-terminal section; belongs to the HTP reductase family.</text>
</comment>
<reference evidence="18 19" key="1">
    <citation type="submission" date="2019-06" db="EMBL/GenBank/DDBJ databases">
        <title>Sequencing the genomes of 1000 actinobacteria strains.</title>
        <authorList>
            <person name="Klenk H.-P."/>
        </authorList>
    </citation>
    <scope>NUCLEOTIDE SEQUENCE [LARGE SCALE GENOMIC DNA]</scope>
    <source>
        <strain evidence="18 19">DSM 19828</strain>
    </source>
</reference>
<dbReference type="SUPFAM" id="SSF53597">
    <property type="entry name" value="Dihydrofolate reductase-like"/>
    <property type="match status" value="1"/>
</dbReference>
<dbReference type="Pfam" id="PF01872">
    <property type="entry name" value="RibD_C"/>
    <property type="match status" value="1"/>
</dbReference>
<evidence type="ECO:0000256" key="6">
    <source>
        <dbReference type="ARBA" id="ARBA00012766"/>
    </source>
</evidence>
<organism evidence="18 19">
    <name type="scientific">Yimella lutea</name>
    <dbReference type="NCBI Taxonomy" id="587872"/>
    <lineage>
        <taxon>Bacteria</taxon>
        <taxon>Bacillati</taxon>
        <taxon>Actinomycetota</taxon>
        <taxon>Actinomycetes</taxon>
        <taxon>Micrococcales</taxon>
        <taxon>Dermacoccaceae</taxon>
        <taxon>Yimella</taxon>
    </lineage>
</organism>
<keyword evidence="19" id="KW-1185">Reference proteome</keyword>
<keyword evidence="10" id="KW-0479">Metal-binding</keyword>
<dbReference type="GO" id="GO:0008835">
    <property type="term" value="F:diaminohydroxyphosphoribosylaminopyrimidine deaminase activity"/>
    <property type="evidence" value="ECO:0007669"/>
    <property type="project" value="UniProtKB-EC"/>
</dbReference>